<protein>
    <submittedName>
        <fullName evidence="4">Phosphomethylpyrimidine kinase</fullName>
    </submittedName>
</protein>
<dbReference type="KEGG" id="som:SOMG_04351"/>
<keyword evidence="2" id="KW-0963">Cytoplasm</keyword>
<dbReference type="AlphaFoldDB" id="A0AAF0AWZ7"/>
<dbReference type="InterPro" id="IPR029056">
    <property type="entry name" value="Ribokinase-like"/>
</dbReference>
<dbReference type="InterPro" id="IPR004399">
    <property type="entry name" value="HMP/HMP-P_kinase_dom"/>
</dbReference>
<evidence type="ECO:0000313" key="5">
    <source>
        <dbReference type="Proteomes" id="UP001212411"/>
    </source>
</evidence>
<sequence length="303" mass="32867">MKPLQSPACLSIAGSDCSGSAGIQADLKVMQAHGVYGMSVLTALTSQNSKGIDGIYAVHPILIQRQLDACLSDIECDTVKIGMLPDSKSVVRIAETLQRHHIKNIVMDSVIISSSGHVMCEGTAISATIKFLFPHVLVYSSNVMEAYVLVQRTLGHCPFTLRSLEDIKNLIMIIHKAGPSYIVLSGHHVAYNDNFEITSLPTTNSFTVDLIFDGENFYAFQKPYDLRHSVAVHGTSCSMTAAIASNIALGKHPLEAIQKAMQSIECALLNIQEESSSISRTAQLFSKLKPSSSNQTITTRLKS</sequence>
<dbReference type="EMBL" id="CP115613">
    <property type="protein sequence ID" value="WBW75316.1"/>
    <property type="molecule type" value="Genomic_DNA"/>
</dbReference>
<dbReference type="GeneID" id="80877827"/>
<dbReference type="PANTHER" id="PTHR20858:SF20">
    <property type="entry name" value="HYDROXYMETHYLPYRIMIDINE_PHOSPHOMETHYLPYRIMIDINE KINASE C18B5.05C-RELATED"/>
    <property type="match status" value="1"/>
</dbReference>
<dbReference type="GO" id="GO:0008902">
    <property type="term" value="F:hydroxymethylpyrimidine kinase activity"/>
    <property type="evidence" value="ECO:0007669"/>
    <property type="project" value="TreeGrafter"/>
</dbReference>
<feature type="domain" description="Pyridoxamine kinase/Phosphomethylpyrimidine kinase" evidence="3">
    <location>
        <begin position="16"/>
        <end position="268"/>
    </location>
</feature>
<keyword evidence="5" id="KW-1185">Reference proteome</keyword>
<evidence type="ECO:0000259" key="3">
    <source>
        <dbReference type="Pfam" id="PF08543"/>
    </source>
</evidence>
<keyword evidence="4" id="KW-0418">Kinase</keyword>
<accession>A0AAF0AWZ7</accession>
<dbReference type="InterPro" id="IPR013749">
    <property type="entry name" value="PM/HMP-P_kinase-1"/>
</dbReference>
<dbReference type="Pfam" id="PF08543">
    <property type="entry name" value="Phos_pyr_kin"/>
    <property type="match status" value="1"/>
</dbReference>
<proteinExistence type="predicted"/>
<organism evidence="4 5">
    <name type="scientific">Schizosaccharomyces osmophilus</name>
    <dbReference type="NCBI Taxonomy" id="2545709"/>
    <lineage>
        <taxon>Eukaryota</taxon>
        <taxon>Fungi</taxon>
        <taxon>Dikarya</taxon>
        <taxon>Ascomycota</taxon>
        <taxon>Taphrinomycotina</taxon>
        <taxon>Schizosaccharomycetes</taxon>
        <taxon>Schizosaccharomycetales</taxon>
        <taxon>Schizosaccharomycetaceae</taxon>
        <taxon>Schizosaccharomyces</taxon>
    </lineage>
</organism>
<dbReference type="PANTHER" id="PTHR20858">
    <property type="entry name" value="PHOSPHOMETHYLPYRIMIDINE KINASE"/>
    <property type="match status" value="1"/>
</dbReference>
<name>A0AAF0AWZ7_9SCHI</name>
<evidence type="ECO:0000256" key="1">
    <source>
        <dbReference type="ARBA" id="ARBA00004496"/>
    </source>
</evidence>
<reference evidence="4 5" key="1">
    <citation type="journal article" date="2023" name="G3 (Bethesda)">
        <title>A high-quality reference genome for the fission yeast Schizosaccharomyces osmophilus.</title>
        <authorList>
            <person name="Jia G.S."/>
            <person name="Zhang W.C."/>
            <person name="Liang Y."/>
            <person name="Liu X.H."/>
            <person name="Rhind N."/>
            <person name="Pidoux A."/>
            <person name="Brysch-Herzberg M."/>
            <person name="Du L.L."/>
        </authorList>
    </citation>
    <scope>NUCLEOTIDE SEQUENCE [LARGE SCALE GENOMIC DNA]</scope>
    <source>
        <strain evidence="4 5">CBS 15793</strain>
    </source>
</reference>
<dbReference type="GO" id="GO:0005829">
    <property type="term" value="C:cytosol"/>
    <property type="evidence" value="ECO:0007669"/>
    <property type="project" value="TreeGrafter"/>
</dbReference>
<dbReference type="GO" id="GO:0009228">
    <property type="term" value="P:thiamine biosynthetic process"/>
    <property type="evidence" value="ECO:0007669"/>
    <property type="project" value="InterPro"/>
</dbReference>
<gene>
    <name evidence="4" type="ORF">SOMG_04351</name>
</gene>
<dbReference type="CDD" id="cd01169">
    <property type="entry name" value="HMPP_kinase"/>
    <property type="match status" value="1"/>
</dbReference>
<dbReference type="Proteomes" id="UP001212411">
    <property type="component" value="Chromosome 3"/>
</dbReference>
<dbReference type="RefSeq" id="XP_056039559.1">
    <property type="nucleotide sequence ID" value="XM_056183138.1"/>
</dbReference>
<evidence type="ECO:0000256" key="2">
    <source>
        <dbReference type="ARBA" id="ARBA00022490"/>
    </source>
</evidence>
<evidence type="ECO:0000313" key="4">
    <source>
        <dbReference type="EMBL" id="WBW75316.1"/>
    </source>
</evidence>
<comment type="subcellular location">
    <subcellularLocation>
        <location evidence="1">Cytoplasm</location>
    </subcellularLocation>
</comment>
<dbReference type="Gene3D" id="3.40.1190.20">
    <property type="match status" value="1"/>
</dbReference>
<dbReference type="GO" id="GO:0008972">
    <property type="term" value="F:phosphomethylpyrimidine kinase activity"/>
    <property type="evidence" value="ECO:0007669"/>
    <property type="project" value="InterPro"/>
</dbReference>
<dbReference type="SUPFAM" id="SSF53613">
    <property type="entry name" value="Ribokinase-like"/>
    <property type="match status" value="1"/>
</dbReference>
<keyword evidence="4" id="KW-0808">Transferase</keyword>